<dbReference type="Pfam" id="PF01965">
    <property type="entry name" value="DJ-1_PfpI"/>
    <property type="match status" value="1"/>
</dbReference>
<protein>
    <recommendedName>
        <fullName evidence="1">DJ-1/PfpI domain-containing protein</fullName>
    </recommendedName>
</protein>
<keyword evidence="3" id="KW-1185">Reference proteome</keyword>
<dbReference type="Proteomes" id="UP001303647">
    <property type="component" value="Unassembled WGS sequence"/>
</dbReference>
<evidence type="ECO:0000313" key="3">
    <source>
        <dbReference type="Proteomes" id="UP001303647"/>
    </source>
</evidence>
<sequence length="254" mass="26652">MTATDSRETIRIGVFIPAGCQLLDMACVDVLGTMSHEYFAAVGDIVPGPIAKLAPNVKISCTCIHSLGSEPLVNPPSQDISTFQPGELIRLTSSAHIACTHHLSDPAVQPGELDVVLVPGPDPATDFGKMPEATDWLAAHAARPETDILSVCTGIYVCGAAGLLKGKRACGPRGLQRDLAAKFEGGVTNGNDLVAAYARTSGRFAGPVAELALAMTDVGDRPQRYSKGQAAFGLSIVWQILKAVFMRAGKKKEA</sequence>
<gene>
    <name evidence="2" type="ORF">C7999DRAFT_11101</name>
</gene>
<dbReference type="PANTHER" id="PTHR43130">
    <property type="entry name" value="ARAC-FAMILY TRANSCRIPTIONAL REGULATOR"/>
    <property type="match status" value="1"/>
</dbReference>
<dbReference type="EMBL" id="MU857607">
    <property type="protein sequence ID" value="KAK4251233.1"/>
    <property type="molecule type" value="Genomic_DNA"/>
</dbReference>
<reference evidence="2" key="2">
    <citation type="submission" date="2023-05" db="EMBL/GenBank/DDBJ databases">
        <authorList>
            <consortium name="Lawrence Berkeley National Laboratory"/>
            <person name="Steindorff A."/>
            <person name="Hensen N."/>
            <person name="Bonometti L."/>
            <person name="Westerberg I."/>
            <person name="Brannstrom I.O."/>
            <person name="Guillou S."/>
            <person name="Cros-Aarteil S."/>
            <person name="Calhoun S."/>
            <person name="Haridas S."/>
            <person name="Kuo A."/>
            <person name="Mondo S."/>
            <person name="Pangilinan J."/>
            <person name="Riley R."/>
            <person name="Labutti K."/>
            <person name="Andreopoulos B."/>
            <person name="Lipzen A."/>
            <person name="Chen C."/>
            <person name="Yanf M."/>
            <person name="Daum C."/>
            <person name="Ng V."/>
            <person name="Clum A."/>
            <person name="Ohm R."/>
            <person name="Martin F."/>
            <person name="Silar P."/>
            <person name="Natvig D."/>
            <person name="Lalanne C."/>
            <person name="Gautier V."/>
            <person name="Ament-Velasquez S.L."/>
            <person name="Kruys A."/>
            <person name="Hutchinson M.I."/>
            <person name="Powell A.J."/>
            <person name="Barry K."/>
            <person name="Miller A.N."/>
            <person name="Grigoriev I.V."/>
            <person name="Debuchy R."/>
            <person name="Gladieux P."/>
            <person name="Thoren M.H."/>
            <person name="Johannesson H."/>
        </authorList>
    </citation>
    <scope>NUCLEOTIDE SEQUENCE</scope>
    <source>
        <strain evidence="2">CBS 359.72</strain>
    </source>
</reference>
<dbReference type="PANTHER" id="PTHR43130:SF7">
    <property type="entry name" value="DJ-1_PFPI DOMAIN-CONTAINING PROTEIN"/>
    <property type="match status" value="1"/>
</dbReference>
<dbReference type="AlphaFoldDB" id="A0AAN7CZH0"/>
<evidence type="ECO:0000259" key="1">
    <source>
        <dbReference type="Pfam" id="PF01965"/>
    </source>
</evidence>
<proteinExistence type="predicted"/>
<reference evidence="2" key="1">
    <citation type="journal article" date="2023" name="Mol. Phylogenet. Evol.">
        <title>Genome-scale phylogeny and comparative genomics of the fungal order Sordariales.</title>
        <authorList>
            <person name="Hensen N."/>
            <person name="Bonometti L."/>
            <person name="Westerberg I."/>
            <person name="Brannstrom I.O."/>
            <person name="Guillou S."/>
            <person name="Cros-Aarteil S."/>
            <person name="Calhoun S."/>
            <person name="Haridas S."/>
            <person name="Kuo A."/>
            <person name="Mondo S."/>
            <person name="Pangilinan J."/>
            <person name="Riley R."/>
            <person name="LaButti K."/>
            <person name="Andreopoulos B."/>
            <person name="Lipzen A."/>
            <person name="Chen C."/>
            <person name="Yan M."/>
            <person name="Daum C."/>
            <person name="Ng V."/>
            <person name="Clum A."/>
            <person name="Steindorff A."/>
            <person name="Ohm R.A."/>
            <person name="Martin F."/>
            <person name="Silar P."/>
            <person name="Natvig D.O."/>
            <person name="Lalanne C."/>
            <person name="Gautier V."/>
            <person name="Ament-Velasquez S.L."/>
            <person name="Kruys A."/>
            <person name="Hutchinson M.I."/>
            <person name="Powell A.J."/>
            <person name="Barry K."/>
            <person name="Miller A.N."/>
            <person name="Grigoriev I.V."/>
            <person name="Debuchy R."/>
            <person name="Gladieux P."/>
            <person name="Hiltunen Thoren M."/>
            <person name="Johannesson H."/>
        </authorList>
    </citation>
    <scope>NUCLEOTIDE SEQUENCE</scope>
    <source>
        <strain evidence="2">CBS 359.72</strain>
    </source>
</reference>
<evidence type="ECO:0000313" key="2">
    <source>
        <dbReference type="EMBL" id="KAK4251233.1"/>
    </source>
</evidence>
<comment type="caution">
    <text evidence="2">The sequence shown here is derived from an EMBL/GenBank/DDBJ whole genome shotgun (WGS) entry which is preliminary data.</text>
</comment>
<dbReference type="Gene3D" id="3.40.50.880">
    <property type="match status" value="1"/>
</dbReference>
<dbReference type="SUPFAM" id="SSF52317">
    <property type="entry name" value="Class I glutamine amidotransferase-like"/>
    <property type="match status" value="1"/>
</dbReference>
<feature type="domain" description="DJ-1/PfpI" evidence="1">
    <location>
        <begin position="87"/>
        <end position="194"/>
    </location>
</feature>
<dbReference type="InterPro" id="IPR029062">
    <property type="entry name" value="Class_I_gatase-like"/>
</dbReference>
<accession>A0AAN7CZH0</accession>
<dbReference type="InterPro" id="IPR052158">
    <property type="entry name" value="INH-QAR"/>
</dbReference>
<organism evidence="2 3">
    <name type="scientific">Corynascus novoguineensis</name>
    <dbReference type="NCBI Taxonomy" id="1126955"/>
    <lineage>
        <taxon>Eukaryota</taxon>
        <taxon>Fungi</taxon>
        <taxon>Dikarya</taxon>
        <taxon>Ascomycota</taxon>
        <taxon>Pezizomycotina</taxon>
        <taxon>Sordariomycetes</taxon>
        <taxon>Sordariomycetidae</taxon>
        <taxon>Sordariales</taxon>
        <taxon>Chaetomiaceae</taxon>
        <taxon>Corynascus</taxon>
    </lineage>
</organism>
<name>A0AAN7CZH0_9PEZI</name>
<dbReference type="InterPro" id="IPR002818">
    <property type="entry name" value="DJ-1/PfpI"/>
</dbReference>